<comment type="similarity">
    <text evidence="1">Belongs to the TRIM/RBCC family.</text>
</comment>
<evidence type="ECO:0000259" key="8">
    <source>
        <dbReference type="PROSITE" id="PS50119"/>
    </source>
</evidence>
<dbReference type="SMART" id="SM00184">
    <property type="entry name" value="RING"/>
    <property type="match status" value="1"/>
</dbReference>
<evidence type="ECO:0000256" key="1">
    <source>
        <dbReference type="ARBA" id="ARBA00008518"/>
    </source>
</evidence>
<evidence type="ECO:0000259" key="7">
    <source>
        <dbReference type="PROSITE" id="PS50089"/>
    </source>
</evidence>
<dbReference type="Gene3D" id="3.30.40.10">
    <property type="entry name" value="Zinc/RING finger domain, C3HC4 (zinc finger)"/>
    <property type="match status" value="1"/>
</dbReference>
<dbReference type="SUPFAM" id="SSF57845">
    <property type="entry name" value="B-box zinc-binding domain"/>
    <property type="match status" value="1"/>
</dbReference>
<dbReference type="AlphaFoldDB" id="A0A1A7Y9R1"/>
<evidence type="ECO:0000313" key="9">
    <source>
        <dbReference type="EMBL" id="SBP27008.1"/>
    </source>
</evidence>
<evidence type="ECO:0000256" key="5">
    <source>
        <dbReference type="PROSITE-ProRule" id="PRU00024"/>
    </source>
</evidence>
<protein>
    <submittedName>
        <fullName evidence="9">Tripartite motif-containing 13</fullName>
    </submittedName>
</protein>
<dbReference type="PROSITE" id="PS50089">
    <property type="entry name" value="ZF_RING_2"/>
    <property type="match status" value="1"/>
</dbReference>
<evidence type="ECO:0000256" key="4">
    <source>
        <dbReference type="ARBA" id="ARBA00022833"/>
    </source>
</evidence>
<organism evidence="9">
    <name type="scientific">Iconisemion striatum</name>
    <dbReference type="NCBI Taxonomy" id="60296"/>
    <lineage>
        <taxon>Eukaryota</taxon>
        <taxon>Metazoa</taxon>
        <taxon>Chordata</taxon>
        <taxon>Craniata</taxon>
        <taxon>Vertebrata</taxon>
        <taxon>Euteleostomi</taxon>
        <taxon>Actinopterygii</taxon>
        <taxon>Neopterygii</taxon>
        <taxon>Teleostei</taxon>
        <taxon>Neoteleostei</taxon>
        <taxon>Acanthomorphata</taxon>
        <taxon>Ovalentaria</taxon>
        <taxon>Atherinomorphae</taxon>
        <taxon>Cyprinodontiformes</taxon>
        <taxon>Nothobranchiidae</taxon>
        <taxon>Iconisemion</taxon>
    </lineage>
</organism>
<dbReference type="InterPro" id="IPR000315">
    <property type="entry name" value="Znf_B-box"/>
</dbReference>
<dbReference type="InterPro" id="IPR018957">
    <property type="entry name" value="Znf_C3HC4_RING-type"/>
</dbReference>
<keyword evidence="6" id="KW-0812">Transmembrane</keyword>
<reference evidence="9" key="2">
    <citation type="submission" date="2016-06" db="EMBL/GenBank/DDBJ databases">
        <title>The genome of a short-lived fish provides insights into sex chromosome evolution and the genetic control of aging.</title>
        <authorList>
            <person name="Reichwald K."/>
            <person name="Felder M."/>
            <person name="Petzold A."/>
            <person name="Koch P."/>
            <person name="Groth M."/>
            <person name="Platzer M."/>
        </authorList>
    </citation>
    <scope>NUCLEOTIDE SEQUENCE</scope>
    <source>
        <tissue evidence="9">Brain</tissue>
    </source>
</reference>
<evidence type="ECO:0000256" key="6">
    <source>
        <dbReference type="SAM" id="Phobius"/>
    </source>
</evidence>
<feature type="transmembrane region" description="Helical" evidence="6">
    <location>
        <begin position="317"/>
        <end position="335"/>
    </location>
</feature>
<sequence length="450" mass="50916">MEQLEEELTCPVCCGLFEDPRVLLCSHSFCKKCLDGLLEGNRGPAFRTPIKCPTCRKETPHNGANSLQVNYSLRGIVDKFSKIKVMPKMSVCKQHCDQPLNMFCATDLRLICGFCATTDEHKGHKFCSLDDAYEQEKKAFAELQHEVKNWRSADMLSCLETLQASKKKGLRSITKDAERVEDYFDKLIGSLECKKSEILSDFETLKLVVMQEYDPEITKLSAALEEQRGALSIAESFRSASEPLCFLQQMQEFREKMKILKETPLPSRKDMDVGPLVSAFDVKKWDSLRLSEVDKISVPCERGSRTGGAWMMVRKRIVLFLIALLLALPIFLLLLDTTDLTSMVQLFTTKRSLHTDTYLRKMTEICADIANAVEKEKLDDGFAVHSGFIAAAQYGLHLRVTHKPFRAATTPPELLTPSRCSWFRMSGSQPPFIYLKMSHPLLKASKTVTT</sequence>
<gene>
    <name evidence="9" type="primary">TRIM13</name>
</gene>
<keyword evidence="6" id="KW-1133">Transmembrane helix</keyword>
<dbReference type="InterPro" id="IPR017907">
    <property type="entry name" value="Znf_RING_CS"/>
</dbReference>
<dbReference type="Gene3D" id="3.30.160.60">
    <property type="entry name" value="Classic Zinc Finger"/>
    <property type="match status" value="1"/>
</dbReference>
<reference evidence="9" key="1">
    <citation type="submission" date="2016-05" db="EMBL/GenBank/DDBJ databases">
        <authorList>
            <person name="Lavstsen T."/>
            <person name="Jespersen J.S."/>
        </authorList>
    </citation>
    <scope>NUCLEOTIDE SEQUENCE</scope>
    <source>
        <tissue evidence="9">Brain</tissue>
    </source>
</reference>
<dbReference type="InterPro" id="IPR013083">
    <property type="entry name" value="Znf_RING/FYVE/PHD"/>
</dbReference>
<dbReference type="InterPro" id="IPR050143">
    <property type="entry name" value="TRIM/RBCC"/>
</dbReference>
<dbReference type="SMART" id="SM00336">
    <property type="entry name" value="BBOX"/>
    <property type="match status" value="1"/>
</dbReference>
<dbReference type="EMBL" id="HADX01004776">
    <property type="protein sequence ID" value="SBP27008.1"/>
    <property type="molecule type" value="Transcribed_RNA"/>
</dbReference>
<keyword evidence="2" id="KW-0479">Metal-binding</keyword>
<keyword evidence="3 5" id="KW-0863">Zinc-finger</keyword>
<dbReference type="InterPro" id="IPR001841">
    <property type="entry name" value="Znf_RING"/>
</dbReference>
<dbReference type="SUPFAM" id="SSF57850">
    <property type="entry name" value="RING/U-box"/>
    <property type="match status" value="1"/>
</dbReference>
<dbReference type="PROSITE" id="PS00518">
    <property type="entry name" value="ZF_RING_1"/>
    <property type="match status" value="1"/>
</dbReference>
<name>A0A1A7Y9R1_9TELE</name>
<evidence type="ECO:0000256" key="3">
    <source>
        <dbReference type="ARBA" id="ARBA00022771"/>
    </source>
</evidence>
<feature type="domain" description="B box-type" evidence="8">
    <location>
        <begin position="87"/>
        <end position="129"/>
    </location>
</feature>
<dbReference type="Pfam" id="PF00643">
    <property type="entry name" value="zf-B_box"/>
    <property type="match status" value="1"/>
</dbReference>
<dbReference type="PANTHER" id="PTHR24103">
    <property type="entry name" value="E3 UBIQUITIN-PROTEIN LIGASE TRIM"/>
    <property type="match status" value="1"/>
</dbReference>
<keyword evidence="4" id="KW-0862">Zinc</keyword>
<proteinExistence type="inferred from homology"/>
<dbReference type="GO" id="GO:0008270">
    <property type="term" value="F:zinc ion binding"/>
    <property type="evidence" value="ECO:0007669"/>
    <property type="project" value="UniProtKB-KW"/>
</dbReference>
<keyword evidence="6" id="KW-0472">Membrane</keyword>
<dbReference type="Pfam" id="PF00097">
    <property type="entry name" value="zf-C3HC4"/>
    <property type="match status" value="1"/>
</dbReference>
<feature type="domain" description="RING-type" evidence="7">
    <location>
        <begin position="10"/>
        <end position="56"/>
    </location>
</feature>
<dbReference type="PROSITE" id="PS50119">
    <property type="entry name" value="ZF_BBOX"/>
    <property type="match status" value="1"/>
</dbReference>
<evidence type="ECO:0000256" key="2">
    <source>
        <dbReference type="ARBA" id="ARBA00022723"/>
    </source>
</evidence>
<dbReference type="EMBL" id="HADW01004254">
    <property type="protein sequence ID" value="SBP05654.1"/>
    <property type="molecule type" value="Transcribed_RNA"/>
</dbReference>
<accession>A0A1A7Y9R1</accession>